<dbReference type="PANTHER" id="PTHR24349">
    <property type="entry name" value="SERINE/THREONINE-PROTEIN KINASE"/>
    <property type="match status" value="1"/>
</dbReference>
<dbReference type="FunFam" id="1.10.510.10:FF:001413">
    <property type="entry name" value="Predicted protein"/>
    <property type="match status" value="1"/>
</dbReference>
<organism evidence="9 10">
    <name type="scientific">Seminavis robusta</name>
    <dbReference type="NCBI Taxonomy" id="568900"/>
    <lineage>
        <taxon>Eukaryota</taxon>
        <taxon>Sar</taxon>
        <taxon>Stramenopiles</taxon>
        <taxon>Ochrophyta</taxon>
        <taxon>Bacillariophyta</taxon>
        <taxon>Bacillariophyceae</taxon>
        <taxon>Bacillariophycidae</taxon>
        <taxon>Naviculales</taxon>
        <taxon>Naviculaceae</taxon>
        <taxon>Seminavis</taxon>
    </lineage>
</organism>
<evidence type="ECO:0000256" key="3">
    <source>
        <dbReference type="ARBA" id="ARBA00022741"/>
    </source>
</evidence>
<keyword evidence="4 9" id="KW-0418">Kinase</keyword>
<dbReference type="Gene3D" id="1.10.510.10">
    <property type="entry name" value="Transferase(Phosphotransferase) domain 1"/>
    <property type="match status" value="1"/>
</dbReference>
<feature type="domain" description="Protein kinase" evidence="8">
    <location>
        <begin position="212"/>
        <end position="481"/>
    </location>
</feature>
<keyword evidence="1" id="KW-0723">Serine/threonine-protein kinase</keyword>
<dbReference type="Proteomes" id="UP001153069">
    <property type="component" value="Unassembled WGS sequence"/>
</dbReference>
<feature type="region of interest" description="Disordered" evidence="7">
    <location>
        <begin position="1"/>
        <end position="208"/>
    </location>
</feature>
<reference evidence="9" key="1">
    <citation type="submission" date="2020-06" db="EMBL/GenBank/DDBJ databases">
        <authorList>
            <consortium name="Plant Systems Biology data submission"/>
        </authorList>
    </citation>
    <scope>NUCLEOTIDE SEQUENCE</scope>
    <source>
        <strain evidence="9">D6</strain>
    </source>
</reference>
<dbReference type="GO" id="GO:0004674">
    <property type="term" value="F:protein serine/threonine kinase activity"/>
    <property type="evidence" value="ECO:0007669"/>
    <property type="project" value="UniProtKB-KW"/>
</dbReference>
<keyword evidence="2" id="KW-0808">Transferase</keyword>
<dbReference type="InterPro" id="IPR017441">
    <property type="entry name" value="Protein_kinase_ATP_BS"/>
</dbReference>
<evidence type="ECO:0000256" key="4">
    <source>
        <dbReference type="ARBA" id="ARBA00022777"/>
    </source>
</evidence>
<dbReference type="OrthoDB" id="40902at2759"/>
<feature type="compositionally biased region" description="Polar residues" evidence="7">
    <location>
        <begin position="117"/>
        <end position="137"/>
    </location>
</feature>
<dbReference type="SMART" id="SM00220">
    <property type="entry name" value="S_TKc"/>
    <property type="match status" value="1"/>
</dbReference>
<evidence type="ECO:0000256" key="2">
    <source>
        <dbReference type="ARBA" id="ARBA00022679"/>
    </source>
</evidence>
<evidence type="ECO:0000256" key="6">
    <source>
        <dbReference type="PROSITE-ProRule" id="PRU10141"/>
    </source>
</evidence>
<dbReference type="GO" id="GO:0005524">
    <property type="term" value="F:ATP binding"/>
    <property type="evidence" value="ECO:0007669"/>
    <property type="project" value="UniProtKB-UniRule"/>
</dbReference>
<accession>A0A9N8HIP3</accession>
<dbReference type="InterPro" id="IPR050205">
    <property type="entry name" value="CDPK_Ser/Thr_kinases"/>
</dbReference>
<evidence type="ECO:0000256" key="1">
    <source>
        <dbReference type="ARBA" id="ARBA00022527"/>
    </source>
</evidence>
<sequence length="519" mass="57028">MPVAASAAYPPTATYTQPHHHQAPPQPMVGYGHGSHHHSPSPASVAMDMDTGNSHSRTKYSSSSGNNPSLNMQPSPRPASHRSLREDPDHNNSKSRSARSSSRDARRSSRSRKSHGGATSSSSNAVQFQHPSSSSSRRVAGGPYSQQSQQPPPQSAQTPLVNHPAYHKNPGTPNPDNLQPTFPPPAVTNDSPTQNHVGEVGNPSSRRPAYLLHRDLVIGKGSYGQVCIASRGEPEGHQSNRSGKRKKFACKCVMLRNDPKYIAKLQEEVNVLRELRGHENVIRLYDVFCVDNELFIITELGRGGDLFHLLTTHPKHGVTEAYAAKTVAEMLSSVAFLHSRSICHRDLKLENWVLESGKDVWSPLKLIDFGLSTHFTRGQRLSRVVGSSYYVAPEVLKKSYTEACDLWSLGVIVYMLLSGAPPFYGKNDEAIKASIVQGEYTFPHELFRDVSDEAMAFVSTLLSYNIEYRYTAEQALTHPWLAANCDAEALQRAKDGARGIGIDNHHHSAGGSRPEPMQL</sequence>
<dbReference type="PROSITE" id="PS50011">
    <property type="entry name" value="PROTEIN_KINASE_DOM"/>
    <property type="match status" value="1"/>
</dbReference>
<name>A0A9N8HIP3_9STRA</name>
<feature type="compositionally biased region" description="Basic and acidic residues" evidence="7">
    <location>
        <begin position="83"/>
        <end position="92"/>
    </location>
</feature>
<dbReference type="CDD" id="cd05117">
    <property type="entry name" value="STKc_CAMK"/>
    <property type="match status" value="1"/>
</dbReference>
<feature type="compositionally biased region" description="Polar residues" evidence="7">
    <location>
        <begin position="51"/>
        <end position="74"/>
    </location>
</feature>
<keyword evidence="10" id="KW-1185">Reference proteome</keyword>
<dbReference type="AlphaFoldDB" id="A0A9N8HIP3"/>
<dbReference type="PROSITE" id="PS00107">
    <property type="entry name" value="PROTEIN_KINASE_ATP"/>
    <property type="match status" value="1"/>
</dbReference>
<dbReference type="EMBL" id="CAICTM010000633">
    <property type="protein sequence ID" value="CAB9514137.1"/>
    <property type="molecule type" value="Genomic_DNA"/>
</dbReference>
<dbReference type="Pfam" id="PF00069">
    <property type="entry name" value="Pkinase"/>
    <property type="match status" value="1"/>
</dbReference>
<evidence type="ECO:0000256" key="5">
    <source>
        <dbReference type="ARBA" id="ARBA00022840"/>
    </source>
</evidence>
<evidence type="ECO:0000259" key="8">
    <source>
        <dbReference type="PROSITE" id="PS50011"/>
    </source>
</evidence>
<dbReference type="InterPro" id="IPR011009">
    <property type="entry name" value="Kinase-like_dom_sf"/>
</dbReference>
<comment type="caution">
    <text evidence="9">The sequence shown here is derived from an EMBL/GenBank/DDBJ whole genome shotgun (WGS) entry which is preliminary data.</text>
</comment>
<feature type="compositionally biased region" description="Low complexity" evidence="7">
    <location>
        <begin position="1"/>
        <end position="17"/>
    </location>
</feature>
<dbReference type="InterPro" id="IPR000719">
    <property type="entry name" value="Prot_kinase_dom"/>
</dbReference>
<evidence type="ECO:0000313" key="10">
    <source>
        <dbReference type="Proteomes" id="UP001153069"/>
    </source>
</evidence>
<dbReference type="SUPFAM" id="SSF56112">
    <property type="entry name" value="Protein kinase-like (PK-like)"/>
    <property type="match status" value="1"/>
</dbReference>
<protein>
    <submittedName>
        <fullName evidence="9">MAP kinase-activated protein kinase 2</fullName>
    </submittedName>
</protein>
<feature type="binding site" evidence="6">
    <location>
        <position position="251"/>
    </location>
    <ligand>
        <name>ATP</name>
        <dbReference type="ChEBI" id="CHEBI:30616"/>
    </ligand>
</feature>
<evidence type="ECO:0000256" key="7">
    <source>
        <dbReference type="SAM" id="MobiDB-lite"/>
    </source>
</evidence>
<keyword evidence="5 6" id="KW-0067">ATP-binding</keyword>
<gene>
    <name evidence="9" type="ORF">SEMRO_634_G178990.1</name>
</gene>
<evidence type="ECO:0000313" key="9">
    <source>
        <dbReference type="EMBL" id="CAB9514137.1"/>
    </source>
</evidence>
<keyword evidence="3 6" id="KW-0547">Nucleotide-binding</keyword>
<proteinExistence type="predicted"/>